<dbReference type="Proteomes" id="UP000293142">
    <property type="component" value="Unassembled WGS sequence"/>
</dbReference>
<evidence type="ECO:0000313" key="1">
    <source>
        <dbReference type="EMBL" id="TBL67464.1"/>
    </source>
</evidence>
<keyword evidence="2" id="KW-1185">Reference proteome</keyword>
<reference evidence="1 2" key="1">
    <citation type="submission" date="2019-02" db="EMBL/GenBank/DDBJ databases">
        <title>Paenibacillus sp. nov., isolated from surface-sterilized tissue of Thalictrum simplex L.</title>
        <authorList>
            <person name="Tuo L."/>
        </authorList>
    </citation>
    <scope>NUCLEOTIDE SEQUENCE [LARGE SCALE GENOMIC DNA]</scope>
    <source>
        <strain evidence="1 2">N2SHLJ1</strain>
    </source>
</reference>
<name>A0A4Q9DDP2_9BACL</name>
<dbReference type="RefSeq" id="WP_131019125.1">
    <property type="nucleotide sequence ID" value="NZ_SIRE01000060.1"/>
</dbReference>
<protein>
    <submittedName>
        <fullName evidence="1">Uncharacterized protein</fullName>
    </submittedName>
</protein>
<dbReference type="AlphaFoldDB" id="A0A4Q9DDP2"/>
<proteinExistence type="predicted"/>
<sequence>MKNIKNFELIRSEINVFNWINFKFIIDFHFFKDLNKFFEEIPTLDLYVEYKDSQKTYVIKIRFKGINNLNISCTCDYGIQLSGFEVIDIKEDGWIDLNYKVIDYETEDIKFYCKEIEVISINVV</sequence>
<evidence type="ECO:0000313" key="2">
    <source>
        <dbReference type="Proteomes" id="UP000293142"/>
    </source>
</evidence>
<gene>
    <name evidence="1" type="ORF">EYB31_39700</name>
</gene>
<comment type="caution">
    <text evidence="1">The sequence shown here is derived from an EMBL/GenBank/DDBJ whole genome shotgun (WGS) entry which is preliminary data.</text>
</comment>
<dbReference type="OrthoDB" id="2735059at2"/>
<accession>A0A4Q9DDP2</accession>
<dbReference type="EMBL" id="SIRE01000060">
    <property type="protein sequence ID" value="TBL67464.1"/>
    <property type="molecule type" value="Genomic_DNA"/>
</dbReference>
<organism evidence="1 2">
    <name type="scientific">Paenibacillus thalictri</name>
    <dbReference type="NCBI Taxonomy" id="2527873"/>
    <lineage>
        <taxon>Bacteria</taxon>
        <taxon>Bacillati</taxon>
        <taxon>Bacillota</taxon>
        <taxon>Bacilli</taxon>
        <taxon>Bacillales</taxon>
        <taxon>Paenibacillaceae</taxon>
        <taxon>Paenibacillus</taxon>
    </lineage>
</organism>